<dbReference type="PROSITE" id="PS00211">
    <property type="entry name" value="ABC_TRANSPORTER_1"/>
    <property type="match status" value="1"/>
</dbReference>
<dbReference type="Proteomes" id="UP001385499">
    <property type="component" value="Unassembled WGS sequence"/>
</dbReference>
<sequence length="628" mass="68446">MNVLSIDGLTVDFNTDEGRVRAVDNVSFSVPQNKTVALVGESGSGKTVISQAIMGLMPPSASVSSGSIILTDPRGSEPSVDITKLDRKGPQMRHLRGNQVAIIFQEPMTSLSPLHTIGDQIGEAALLHRGVGSAEARELTKEMLRLVQFPDPAQSLDAYPFELSGGLRQRAMIAMAMICRPALLIADEPTTALDVTIQAEILKLIKEVQSELEMSVLMITHDFGVVANMADEVVVIYHGKIMEKGSAKQIFTNPQHDYLKALLNAVPSFHMEKNERLVPIRPIEVHADDLKKSRIDCTVEPGQPLVQVRNATKRFTLRKGGLFGSKPASLTALDCINLTIRRGECLGLVGESGSGKTTAAKAILRAINLNEGQVFYNSGDGLSNIADLSGGDLMDFRRRVQLIFQDPFSSLNPRMTVNDILTEPLQIHNIGTAEEQAERARTLMNLVGLDARYLRRYPHSFSGGQRQRIGIARALALNPEFLLCDEPTSALDVSVQAQVLNLLQDLKRDLNLTYLFVSHNLAVIDYIADRVAVMCRGRVVEIGETREIVTNPLHPYTKALLSAVPAPDLDTPLDFSALGEQRASDPGSWPEPFRLVDGTAPTLVELEKDHFVCAPGMENSGAIRGTAA</sequence>
<dbReference type="Gene3D" id="3.40.50.300">
    <property type="entry name" value="P-loop containing nucleotide triphosphate hydrolases"/>
    <property type="match status" value="2"/>
</dbReference>
<organism evidence="7 8">
    <name type="scientific">Roseibium algae</name>
    <dbReference type="NCBI Taxonomy" id="3123038"/>
    <lineage>
        <taxon>Bacteria</taxon>
        <taxon>Pseudomonadati</taxon>
        <taxon>Pseudomonadota</taxon>
        <taxon>Alphaproteobacteria</taxon>
        <taxon>Hyphomicrobiales</taxon>
        <taxon>Stappiaceae</taxon>
        <taxon>Roseibium</taxon>
    </lineage>
</organism>
<dbReference type="GO" id="GO:0005524">
    <property type="term" value="F:ATP binding"/>
    <property type="evidence" value="ECO:0007669"/>
    <property type="project" value="UniProtKB-KW"/>
</dbReference>
<evidence type="ECO:0000313" key="7">
    <source>
        <dbReference type="EMBL" id="MEJ8473992.1"/>
    </source>
</evidence>
<dbReference type="InterPro" id="IPR017871">
    <property type="entry name" value="ABC_transporter-like_CS"/>
</dbReference>
<dbReference type="PROSITE" id="PS50893">
    <property type="entry name" value="ABC_TRANSPORTER_2"/>
    <property type="match status" value="2"/>
</dbReference>
<name>A0ABU8TIK7_9HYPH</name>
<reference evidence="7 8" key="1">
    <citation type="submission" date="2024-02" db="EMBL/GenBank/DDBJ databases">
        <title>Roseibium algae sp. nov., isolated from marine alga (Grateloupia sp.), showing potential in myo-inositol conversion.</title>
        <authorList>
            <person name="Wang Y."/>
        </authorList>
    </citation>
    <scope>NUCLEOTIDE SEQUENCE [LARGE SCALE GENOMIC DNA]</scope>
    <source>
        <strain evidence="7 8">H3510</strain>
    </source>
</reference>
<feature type="domain" description="ABC transporter" evidence="6">
    <location>
        <begin position="4"/>
        <end position="263"/>
    </location>
</feature>
<protein>
    <submittedName>
        <fullName evidence="7">ABC transporter ATP-binding protein</fullName>
    </submittedName>
</protein>
<accession>A0ABU8TIK7</accession>
<evidence type="ECO:0000313" key="8">
    <source>
        <dbReference type="Proteomes" id="UP001385499"/>
    </source>
</evidence>
<keyword evidence="5 7" id="KW-0067">ATP-binding</keyword>
<dbReference type="Pfam" id="PF00005">
    <property type="entry name" value="ABC_tran"/>
    <property type="match status" value="2"/>
</dbReference>
<dbReference type="EMBL" id="JBAKIA010000004">
    <property type="protein sequence ID" value="MEJ8473992.1"/>
    <property type="molecule type" value="Genomic_DNA"/>
</dbReference>
<dbReference type="Pfam" id="PF08352">
    <property type="entry name" value="oligo_HPY"/>
    <property type="match status" value="2"/>
</dbReference>
<dbReference type="InterPro" id="IPR003439">
    <property type="entry name" value="ABC_transporter-like_ATP-bd"/>
</dbReference>
<dbReference type="RefSeq" id="WP_340273695.1">
    <property type="nucleotide sequence ID" value="NZ_JBAKIA010000004.1"/>
</dbReference>
<dbReference type="SUPFAM" id="SSF52540">
    <property type="entry name" value="P-loop containing nucleoside triphosphate hydrolases"/>
    <property type="match status" value="2"/>
</dbReference>
<evidence type="ECO:0000259" key="6">
    <source>
        <dbReference type="PROSITE" id="PS50893"/>
    </source>
</evidence>
<proteinExistence type="inferred from homology"/>
<gene>
    <name evidence="7" type="ORF">V6575_07820</name>
</gene>
<evidence type="ECO:0000256" key="5">
    <source>
        <dbReference type="ARBA" id="ARBA00022840"/>
    </source>
</evidence>
<evidence type="ECO:0000256" key="4">
    <source>
        <dbReference type="ARBA" id="ARBA00022741"/>
    </source>
</evidence>
<dbReference type="SMART" id="SM00382">
    <property type="entry name" value="AAA"/>
    <property type="match status" value="2"/>
</dbReference>
<evidence type="ECO:0000256" key="1">
    <source>
        <dbReference type="ARBA" id="ARBA00004417"/>
    </source>
</evidence>
<keyword evidence="8" id="KW-1185">Reference proteome</keyword>
<comment type="caution">
    <text evidence="7">The sequence shown here is derived from an EMBL/GenBank/DDBJ whole genome shotgun (WGS) entry which is preliminary data.</text>
</comment>
<comment type="similarity">
    <text evidence="2">Belongs to the ABC transporter superfamily.</text>
</comment>
<dbReference type="CDD" id="cd03257">
    <property type="entry name" value="ABC_NikE_OppD_transporters"/>
    <property type="match status" value="2"/>
</dbReference>
<dbReference type="NCBIfam" id="NF008453">
    <property type="entry name" value="PRK11308.1"/>
    <property type="match status" value="2"/>
</dbReference>
<dbReference type="InterPro" id="IPR027417">
    <property type="entry name" value="P-loop_NTPase"/>
</dbReference>
<keyword evidence="3" id="KW-0813">Transport</keyword>
<feature type="domain" description="ABC transporter" evidence="6">
    <location>
        <begin position="306"/>
        <end position="561"/>
    </location>
</feature>
<dbReference type="InterPro" id="IPR013563">
    <property type="entry name" value="Oligopep_ABC_C"/>
</dbReference>
<dbReference type="InterPro" id="IPR003593">
    <property type="entry name" value="AAA+_ATPase"/>
</dbReference>
<evidence type="ECO:0000256" key="3">
    <source>
        <dbReference type="ARBA" id="ARBA00022448"/>
    </source>
</evidence>
<dbReference type="PANTHER" id="PTHR43776">
    <property type="entry name" value="TRANSPORT ATP-BINDING PROTEIN"/>
    <property type="match status" value="1"/>
</dbReference>
<keyword evidence="4" id="KW-0547">Nucleotide-binding</keyword>
<dbReference type="PANTHER" id="PTHR43776:SF7">
    <property type="entry name" value="D,D-DIPEPTIDE TRANSPORT ATP-BINDING PROTEIN DDPF-RELATED"/>
    <property type="match status" value="1"/>
</dbReference>
<comment type="subcellular location">
    <subcellularLocation>
        <location evidence="1">Cell inner membrane</location>
        <topology evidence="1">Peripheral membrane protein</topology>
    </subcellularLocation>
</comment>
<evidence type="ECO:0000256" key="2">
    <source>
        <dbReference type="ARBA" id="ARBA00005417"/>
    </source>
</evidence>
<dbReference type="InterPro" id="IPR050319">
    <property type="entry name" value="ABC_transp_ATP-bind"/>
</dbReference>